<keyword evidence="2" id="KW-1185">Reference proteome</keyword>
<feature type="non-terminal residue" evidence="1">
    <location>
        <position position="46"/>
    </location>
</feature>
<proteinExistence type="predicted"/>
<evidence type="ECO:0000313" key="1">
    <source>
        <dbReference type="EMBL" id="CAG8554246.1"/>
    </source>
</evidence>
<evidence type="ECO:0000313" key="2">
    <source>
        <dbReference type="Proteomes" id="UP000789920"/>
    </source>
</evidence>
<accession>A0ACA9LVV9</accession>
<protein>
    <submittedName>
        <fullName evidence="1">34441_t:CDS:1</fullName>
    </submittedName>
</protein>
<comment type="caution">
    <text evidence="1">The sequence shown here is derived from an EMBL/GenBank/DDBJ whole genome shotgun (WGS) entry which is preliminary data.</text>
</comment>
<reference evidence="1" key="1">
    <citation type="submission" date="2021-06" db="EMBL/GenBank/DDBJ databases">
        <authorList>
            <person name="Kallberg Y."/>
            <person name="Tangrot J."/>
            <person name="Rosling A."/>
        </authorList>
    </citation>
    <scope>NUCLEOTIDE SEQUENCE</scope>
    <source>
        <strain evidence="1">MA461A</strain>
    </source>
</reference>
<sequence>MNEHNITRNGRRKKVDKLNTADVKYRLELRKSKIIRIYIAPKIKLA</sequence>
<dbReference type="EMBL" id="CAJVQC010005437">
    <property type="protein sequence ID" value="CAG8554246.1"/>
    <property type="molecule type" value="Genomic_DNA"/>
</dbReference>
<dbReference type="Proteomes" id="UP000789920">
    <property type="component" value="Unassembled WGS sequence"/>
</dbReference>
<name>A0ACA9LVV9_9GLOM</name>
<organism evidence="1 2">
    <name type="scientific">Racocetra persica</name>
    <dbReference type="NCBI Taxonomy" id="160502"/>
    <lineage>
        <taxon>Eukaryota</taxon>
        <taxon>Fungi</taxon>
        <taxon>Fungi incertae sedis</taxon>
        <taxon>Mucoromycota</taxon>
        <taxon>Glomeromycotina</taxon>
        <taxon>Glomeromycetes</taxon>
        <taxon>Diversisporales</taxon>
        <taxon>Gigasporaceae</taxon>
        <taxon>Racocetra</taxon>
    </lineage>
</organism>
<gene>
    <name evidence="1" type="ORF">RPERSI_LOCUS4090</name>
</gene>